<dbReference type="PROSITE" id="PS51190">
    <property type="entry name" value="FATC"/>
    <property type="match status" value="1"/>
</dbReference>
<keyword evidence="7" id="KW-0227">DNA damage</keyword>
<evidence type="ECO:0000313" key="17">
    <source>
        <dbReference type="Proteomes" id="UP000318571"/>
    </source>
</evidence>
<sequence>MEGVMLPTDRELWELLLKVIRVDSPPSIIGDLLQKMPNYLQVLETSWESVALPSDTREGPAQLPTLPDYVKHVVSRLVVLCAQGGARTVLHAPALLNLERIFLIVLKRHPIMAKQVINLVLVLWTQIHLESQRFFAMDPPQWLTFEIGPEKLSIFGPEDAERLQINLTQLAAKISEALIASSPRTSTLFWSVLVEQLTLGELPLKVASLRLYHALLLIEDVPILMTESQKAFDVLFSLIRFMAGPTVGSLPESERSDVQHGLDLCLLEWMQVPLNGATQDQFVDEIVFLWHGFLKHDDLNGLMRLGEDLQHTLYECIAYALTHIAKPAAGRSTSSSPSLPLKSKSGYDNSLAFSVNQLSPLLKWELPSCNVLACHIALEIFVAREVNGNVLHGHSLENVFKQSPTWKRIHEMVESQESTGSLSFSHIQWTCEIASKILANVEDNHPKQYLDFLSRDIKDVFIETALEKIIQKPHDAPVYQASLNIVYKLQYFQPLETFSQQQLLKIAAICTLPWMDGQMKLLDLRIGDARSQDLIQISPQVKSHILEESKILAIQCLSLLPKQVAPNWRSLALKLAWTDHDPILCRAIIENIPLFAHQMGPNVFTFIGNLVEETINFSDDRKICIPLLAKISGLLVCTHSKLTQLKRSKGEILVRCMRCDKGQALNATASGNVTPEDVTHLLKLVGHEDLSVKTFVLNLIKPLSNHVGINVSTASIFMNYTDERDTLALKFAAHIPSLIVPSALIGSSEQMKAIQDFNPNTIPYEGWFDQDKVCDFVMTCLEDCVRKAISSKGSAFVDWLCPSLTNLGSLKVQSIGPRCVQAIMDLLLDPKCHVSTVVHTAHFLRDHFSTFKAPILSKVSEGLVKRGVWATFSYVMTVFEHLTRNHFLKQNAHYLVPELILLCVRNKSKVALDDLAKLWRSGSKTRYLIVENLQYIFPYIVNHSSSSEYADCVQLIEDETKVKLSQLLPSHRQNVITELLRSFHSNNKKVIVACQWMAQNDKNFKFKGRPTKDELAQYLQPRMLGVLGYFDQKLLNAHTSNEQKLNLLHSLHDLVDFLGKDNVAKVKHKVISSLQTGFAAKIPGSLPILVQTWIKLSKSLDPSALGPVLAPIFAMTLGFYDLGFTDILEMFKTLILKRGDNLKDWFHQLTFLPDYEAFQEVNGAVRSYLKITENTPFKVVIKSVYKCLDNENVDVKLLTLRKLKNLIETNTDLLHGLIIGSNKADPVIGDLLHRVLIATRDSDANVVSLAGQVLGQIGAVDAGRLQVTQNLTKHAPKDIALYVTDVEFVRELIRNLVRAYLNAMDSNDSEKSSYSLQEIVKEFQIHGSTSNGDGRAIWDLLTDEEREVIKPFMTSLYTVVGKPCTFPIPIYKSDSGLTYHKWLSNWCYHLFSQVMEKRAKMVFNSCKPTLRTDLQLAQFIIPHAIVNIVTTGKSEDVESAIQEITYILTDTEINQGGDGKGLERLCTQTIFSILDHLIRWQAKRYTILMANKRKSDTAKKVKAKDPEYMAISAFLEAISHEAISEAAFRHRAFERSVKHLELHLKSNPNEFSSNIHRIQQIYGALGEDDFLKGIAHVRTSEPSLEERIFELESTGHFQDALACYEALGKRQLGNEAAIKKGLIRCYLEIDQPHLASMLLKGLNGKMSQDPSFKQYQVQVAWQLGQWDDLDLLTGTEDKSAYNWDQGIGKLLSTIHKHDERAFYEQMAWVRLHEIQPITAASMEQGAYHRAYEHLIKLHMLNEIESLARTIIFTENETPPNEADLRKLFQALKRRSGFVQLSTKSLEPIFKLRRGLLDLSLRKLESKPESKLKDLVAKYLGETWLLAANVSRKSGQLDKAFNLLIETERYPLVDHFLEQSKLAWDRSRREEAISILKKGIPAVFPWYKPGMNMKPVDRDVHEKGVLGEAKLLLARFTDEAANLETESVPLLYQEAKNADPTNEDVYFYLAKFFDKQIGKNYKIEELERVATQVTNAIGFYCRSLVIHGSKHVHLALPRLLTLWFDLGTRLQNLEKEKASSSSQTLIMLRKQFSKATDFVRNWSLKVPKYFLFVNFPTLTSRLCHAHPEVWAVLKDILVRTFMEYPDQVFWHMVALCNSSFPARRERCKQIFDVVISQRKDLQKFLQDALDLTKTLNKLIELPASDHSEVSMEEVLPELPKLLAKSGFSNIMIPNLKQMSVVLPSVEVNRDRHAPFLGGKVGFYRFKDKVSIMLSKIRPKKISLVGTDGKTYGFLCKPKDDLRKDGRLLDFCYLLNELLSKDTECRKRNLRIRTYKVTPLDETNGIIEWVDNLMPFRTVMAKIYLEEHGVKPINRDDIGKYGAVKDDMENNKAKFEILLKRHQPPVFADWFIYNFPDPQTWFLARLRYIRTAAVMSMVGYILGLGDRHNENLLIDTSNGDTVHVDLNCLFEEATDLRVPEIVPFRLTQNMVHAMGPCGHAGPFQIACEASLKLMRDQKDVLMSALRPFYFDPLVEWASRRERGAPGQSKVHEEIVNQRAVEVLNAIEERLRGIVAKMTSRSQSKTLKQPLSVSGQVNFLINEATSQTNLAQMYIGWSGFI</sequence>
<dbReference type="InterPro" id="IPR014009">
    <property type="entry name" value="PIK_FAT"/>
</dbReference>
<proteinExistence type="inferred from homology"/>
<dbReference type="GO" id="GO:0005634">
    <property type="term" value="C:nucleus"/>
    <property type="evidence" value="ECO:0007669"/>
    <property type="project" value="UniProtKB-SubCell"/>
</dbReference>
<dbReference type="PROSITE" id="PS00916">
    <property type="entry name" value="PI3_4_KINASE_2"/>
    <property type="match status" value="1"/>
</dbReference>
<keyword evidence="9" id="KW-0067">ATP-binding</keyword>
<evidence type="ECO:0000256" key="10">
    <source>
        <dbReference type="ARBA" id="ARBA00023204"/>
    </source>
</evidence>
<dbReference type="InterPro" id="IPR003152">
    <property type="entry name" value="FATC_dom"/>
</dbReference>
<evidence type="ECO:0000256" key="6">
    <source>
        <dbReference type="ARBA" id="ARBA00022741"/>
    </source>
</evidence>
<dbReference type="InterPro" id="IPR000403">
    <property type="entry name" value="PI3/4_kinase_cat_dom"/>
</dbReference>
<keyword evidence="4" id="KW-0723">Serine/threonine-protein kinase</keyword>
<dbReference type="GO" id="GO:0005524">
    <property type="term" value="F:ATP binding"/>
    <property type="evidence" value="ECO:0007669"/>
    <property type="project" value="UniProtKB-KW"/>
</dbReference>
<dbReference type="OMA" id="SKKAYEC"/>
<keyword evidence="5" id="KW-0808">Transferase</keyword>
<comment type="caution">
    <text evidence="16">The sequence shown here is derived from an EMBL/GenBank/DDBJ whole genome shotgun (WGS) entry which is preliminary data.</text>
</comment>
<dbReference type="Pfam" id="PF23593">
    <property type="entry name" value="HEAT_ATR"/>
    <property type="match status" value="1"/>
</dbReference>
<dbReference type="InterPro" id="IPR016024">
    <property type="entry name" value="ARM-type_fold"/>
</dbReference>
<evidence type="ECO:0000256" key="3">
    <source>
        <dbReference type="ARBA" id="ARBA00012513"/>
    </source>
</evidence>
<dbReference type="Pfam" id="PF25030">
    <property type="entry name" value="M-HEAT_ATR"/>
    <property type="match status" value="1"/>
</dbReference>
<comment type="similarity">
    <text evidence="2">Belongs to the PI3/PI4-kinase family. ATM subfamily.</text>
</comment>
<keyword evidence="11" id="KW-0539">Nucleus</keyword>
<gene>
    <name evidence="16" type="ORF">TCAL_01167</name>
</gene>
<evidence type="ECO:0000256" key="1">
    <source>
        <dbReference type="ARBA" id="ARBA00004123"/>
    </source>
</evidence>
<evidence type="ECO:0000259" key="14">
    <source>
        <dbReference type="PROSITE" id="PS51189"/>
    </source>
</evidence>
<evidence type="ECO:0000256" key="8">
    <source>
        <dbReference type="ARBA" id="ARBA00022777"/>
    </source>
</evidence>
<keyword evidence="6" id="KW-0547">Nucleotide-binding</keyword>
<dbReference type="CDD" id="cd00892">
    <property type="entry name" value="PIKKc_ATR"/>
    <property type="match status" value="1"/>
</dbReference>
<comment type="subcellular location">
    <subcellularLocation>
        <location evidence="1">Nucleus</location>
    </subcellularLocation>
</comment>
<protein>
    <recommendedName>
        <fullName evidence="12">Serine/threonine-protein kinase ATR</fullName>
        <ecNumber evidence="3">2.7.11.1</ecNumber>
    </recommendedName>
</protein>
<evidence type="ECO:0000256" key="7">
    <source>
        <dbReference type="ARBA" id="ARBA00022763"/>
    </source>
</evidence>
<feature type="domain" description="FATC" evidence="15">
    <location>
        <begin position="2526"/>
        <end position="2558"/>
    </location>
</feature>
<dbReference type="InterPro" id="IPR011009">
    <property type="entry name" value="Kinase-like_dom_sf"/>
</dbReference>
<dbReference type="SUPFAM" id="SSF48371">
    <property type="entry name" value="ARM repeat"/>
    <property type="match status" value="2"/>
</dbReference>
<keyword evidence="10" id="KW-0234">DNA repair</keyword>
<dbReference type="Pfam" id="PF08064">
    <property type="entry name" value="UME"/>
    <property type="match status" value="1"/>
</dbReference>
<dbReference type="PROSITE" id="PS51189">
    <property type="entry name" value="FAT"/>
    <property type="match status" value="1"/>
</dbReference>
<dbReference type="SMART" id="SM00146">
    <property type="entry name" value="PI3Kc"/>
    <property type="match status" value="1"/>
</dbReference>
<dbReference type="STRING" id="6832.A0A553NY77"/>
<dbReference type="Pfam" id="PF02260">
    <property type="entry name" value="FATC"/>
    <property type="match status" value="1"/>
</dbReference>
<dbReference type="Pfam" id="PF00454">
    <property type="entry name" value="PI3_PI4_kinase"/>
    <property type="match status" value="1"/>
</dbReference>
<evidence type="ECO:0000256" key="12">
    <source>
        <dbReference type="ARBA" id="ARBA00024420"/>
    </source>
</evidence>
<dbReference type="PANTHER" id="PTHR11139">
    <property type="entry name" value="ATAXIA TELANGIECTASIA MUTATED ATM -RELATED"/>
    <property type="match status" value="1"/>
</dbReference>
<dbReference type="InterPro" id="IPR056802">
    <property type="entry name" value="ATR-like_M-HEAT"/>
</dbReference>
<dbReference type="GO" id="GO:0004674">
    <property type="term" value="F:protein serine/threonine kinase activity"/>
    <property type="evidence" value="ECO:0007669"/>
    <property type="project" value="UniProtKB-KW"/>
</dbReference>
<feature type="domain" description="PI3K/PI4K catalytic" evidence="13">
    <location>
        <begin position="2204"/>
        <end position="2524"/>
    </location>
</feature>
<dbReference type="PROSITE" id="PS50290">
    <property type="entry name" value="PI3_4_KINASE_3"/>
    <property type="match status" value="1"/>
</dbReference>
<keyword evidence="17" id="KW-1185">Reference proteome</keyword>
<dbReference type="SUPFAM" id="SSF56112">
    <property type="entry name" value="Protein kinase-like (PK-like)"/>
    <property type="match status" value="1"/>
</dbReference>
<feature type="domain" description="FAT" evidence="14">
    <location>
        <begin position="1522"/>
        <end position="2097"/>
    </location>
</feature>
<dbReference type="OrthoDB" id="381190at2759"/>
<name>A0A553NY77_TIGCA</name>
<dbReference type="EMBL" id="VCGU01000009">
    <property type="protein sequence ID" value="TRY70362.1"/>
    <property type="molecule type" value="Genomic_DNA"/>
</dbReference>
<keyword evidence="8" id="KW-0418">Kinase</keyword>
<dbReference type="InterPro" id="IPR036940">
    <property type="entry name" value="PI3/4_kinase_cat_sf"/>
</dbReference>
<dbReference type="PANTHER" id="PTHR11139:SF69">
    <property type="entry name" value="SERINE_THREONINE-PROTEIN KINASE ATR"/>
    <property type="match status" value="1"/>
</dbReference>
<accession>A0A553NY77</accession>
<dbReference type="InterPro" id="IPR057564">
    <property type="entry name" value="HEAT_ATR"/>
</dbReference>
<evidence type="ECO:0000259" key="15">
    <source>
        <dbReference type="PROSITE" id="PS51190"/>
    </source>
</evidence>
<dbReference type="InterPro" id="IPR003151">
    <property type="entry name" value="PIK-rel_kinase_FAT"/>
</dbReference>
<evidence type="ECO:0000256" key="4">
    <source>
        <dbReference type="ARBA" id="ARBA00022527"/>
    </source>
</evidence>
<evidence type="ECO:0000259" key="13">
    <source>
        <dbReference type="PROSITE" id="PS50290"/>
    </source>
</evidence>
<evidence type="ECO:0000256" key="5">
    <source>
        <dbReference type="ARBA" id="ARBA00022679"/>
    </source>
</evidence>
<dbReference type="GO" id="GO:0006281">
    <property type="term" value="P:DNA repair"/>
    <property type="evidence" value="ECO:0007669"/>
    <property type="project" value="UniProtKB-KW"/>
</dbReference>
<dbReference type="Gene3D" id="1.10.1070.11">
    <property type="entry name" value="Phosphatidylinositol 3-/4-kinase, catalytic domain"/>
    <property type="match status" value="1"/>
</dbReference>
<organism evidence="16 17">
    <name type="scientific">Tigriopus californicus</name>
    <name type="common">Marine copepod</name>
    <dbReference type="NCBI Taxonomy" id="6832"/>
    <lineage>
        <taxon>Eukaryota</taxon>
        <taxon>Metazoa</taxon>
        <taxon>Ecdysozoa</taxon>
        <taxon>Arthropoda</taxon>
        <taxon>Crustacea</taxon>
        <taxon>Multicrustacea</taxon>
        <taxon>Hexanauplia</taxon>
        <taxon>Copepoda</taxon>
        <taxon>Harpacticoida</taxon>
        <taxon>Harpacticidae</taxon>
        <taxon>Tigriopus</taxon>
    </lineage>
</organism>
<reference evidence="16 17" key="1">
    <citation type="journal article" date="2018" name="Nat. Ecol. Evol.">
        <title>Genomic signatures of mitonuclear coevolution across populations of Tigriopus californicus.</title>
        <authorList>
            <person name="Barreto F.S."/>
            <person name="Watson E.T."/>
            <person name="Lima T.G."/>
            <person name="Willett C.S."/>
            <person name="Edmands S."/>
            <person name="Li W."/>
            <person name="Burton R.S."/>
        </authorList>
    </citation>
    <scope>NUCLEOTIDE SEQUENCE [LARGE SCALE GENOMIC DNA]</scope>
    <source>
        <strain evidence="16 17">San Diego</strain>
    </source>
</reference>
<dbReference type="GO" id="GO:0000723">
    <property type="term" value="P:telomere maintenance"/>
    <property type="evidence" value="ECO:0007669"/>
    <property type="project" value="TreeGrafter"/>
</dbReference>
<dbReference type="Pfam" id="PF02259">
    <property type="entry name" value="FAT"/>
    <property type="match status" value="1"/>
</dbReference>
<dbReference type="Proteomes" id="UP000318571">
    <property type="component" value="Chromosome 9"/>
</dbReference>
<dbReference type="InterPro" id="IPR050517">
    <property type="entry name" value="DDR_Repair_Kinase"/>
</dbReference>
<dbReference type="SMART" id="SM01343">
    <property type="entry name" value="FATC"/>
    <property type="match status" value="1"/>
</dbReference>
<dbReference type="Gene3D" id="3.30.1010.10">
    <property type="entry name" value="Phosphatidylinositol 3-kinase Catalytic Subunit, Chain A, domain 4"/>
    <property type="match status" value="1"/>
</dbReference>
<dbReference type="GO" id="GO:0005694">
    <property type="term" value="C:chromosome"/>
    <property type="evidence" value="ECO:0007669"/>
    <property type="project" value="TreeGrafter"/>
</dbReference>
<evidence type="ECO:0000313" key="16">
    <source>
        <dbReference type="EMBL" id="TRY70362.1"/>
    </source>
</evidence>
<dbReference type="InterPro" id="IPR018936">
    <property type="entry name" value="PI3/4_kinase_CS"/>
</dbReference>
<dbReference type="InterPro" id="IPR012993">
    <property type="entry name" value="UME"/>
</dbReference>
<dbReference type="GO" id="GO:0000077">
    <property type="term" value="P:DNA damage checkpoint signaling"/>
    <property type="evidence" value="ECO:0007669"/>
    <property type="project" value="TreeGrafter"/>
</dbReference>
<dbReference type="SMART" id="SM00802">
    <property type="entry name" value="UME"/>
    <property type="match status" value="1"/>
</dbReference>
<evidence type="ECO:0000256" key="2">
    <source>
        <dbReference type="ARBA" id="ARBA00010769"/>
    </source>
</evidence>
<evidence type="ECO:0000256" key="9">
    <source>
        <dbReference type="ARBA" id="ARBA00022840"/>
    </source>
</evidence>
<evidence type="ECO:0000256" key="11">
    <source>
        <dbReference type="ARBA" id="ARBA00023242"/>
    </source>
</evidence>
<dbReference type="EC" id="2.7.11.1" evidence="3"/>